<dbReference type="AlphaFoldDB" id="A0A5C5V5R3"/>
<protein>
    <submittedName>
        <fullName evidence="2">Uncharacterized protein</fullName>
    </submittedName>
</protein>
<keyword evidence="3" id="KW-1185">Reference proteome</keyword>
<feature type="chain" id="PRO_5022839381" evidence="1">
    <location>
        <begin position="26"/>
        <end position="162"/>
    </location>
</feature>
<evidence type="ECO:0000313" key="3">
    <source>
        <dbReference type="Proteomes" id="UP000318878"/>
    </source>
</evidence>
<evidence type="ECO:0000313" key="2">
    <source>
        <dbReference type="EMBL" id="TWT33092.1"/>
    </source>
</evidence>
<dbReference type="Proteomes" id="UP000318878">
    <property type="component" value="Unassembled WGS sequence"/>
</dbReference>
<dbReference type="EMBL" id="SJPF01000003">
    <property type="protein sequence ID" value="TWT33092.1"/>
    <property type="molecule type" value="Genomic_DNA"/>
</dbReference>
<evidence type="ECO:0000256" key="1">
    <source>
        <dbReference type="SAM" id="SignalP"/>
    </source>
</evidence>
<name>A0A5C5V5R3_9BACT</name>
<dbReference type="RefSeq" id="WP_246120084.1">
    <property type="nucleotide sequence ID" value="NZ_SJPF01000003.1"/>
</dbReference>
<comment type="caution">
    <text evidence="2">The sequence shown here is derived from an EMBL/GenBank/DDBJ whole genome shotgun (WGS) entry which is preliminary data.</text>
</comment>
<reference evidence="2 3" key="1">
    <citation type="submission" date="2019-02" db="EMBL/GenBank/DDBJ databases">
        <title>Deep-cultivation of Planctomycetes and their phenomic and genomic characterization uncovers novel biology.</title>
        <authorList>
            <person name="Wiegand S."/>
            <person name="Jogler M."/>
            <person name="Boedeker C."/>
            <person name="Pinto D."/>
            <person name="Vollmers J."/>
            <person name="Rivas-Marin E."/>
            <person name="Kohn T."/>
            <person name="Peeters S.H."/>
            <person name="Heuer A."/>
            <person name="Rast P."/>
            <person name="Oberbeckmann S."/>
            <person name="Bunk B."/>
            <person name="Jeske O."/>
            <person name="Meyerdierks A."/>
            <person name="Storesund J.E."/>
            <person name="Kallscheuer N."/>
            <person name="Luecker S."/>
            <person name="Lage O.M."/>
            <person name="Pohl T."/>
            <person name="Merkel B.J."/>
            <person name="Hornburger P."/>
            <person name="Mueller R.-W."/>
            <person name="Bruemmer F."/>
            <person name="Labrenz M."/>
            <person name="Spormann A.M."/>
            <person name="Op Den Camp H."/>
            <person name="Overmann J."/>
            <person name="Amann R."/>
            <person name="Jetten M.S.M."/>
            <person name="Mascher T."/>
            <person name="Medema M.H."/>
            <person name="Devos D.P."/>
            <person name="Kaster A.-K."/>
            <person name="Ovreas L."/>
            <person name="Rohde M."/>
            <person name="Galperin M.Y."/>
            <person name="Jogler C."/>
        </authorList>
    </citation>
    <scope>NUCLEOTIDE SEQUENCE [LARGE SCALE GENOMIC DNA]</scope>
    <source>
        <strain evidence="2 3">Enr8</strain>
    </source>
</reference>
<accession>A0A5C5V5R3</accession>
<keyword evidence="1" id="KW-0732">Signal</keyword>
<organism evidence="2 3">
    <name type="scientific">Blastopirellula retiformator</name>
    <dbReference type="NCBI Taxonomy" id="2527970"/>
    <lineage>
        <taxon>Bacteria</taxon>
        <taxon>Pseudomonadati</taxon>
        <taxon>Planctomycetota</taxon>
        <taxon>Planctomycetia</taxon>
        <taxon>Pirellulales</taxon>
        <taxon>Pirellulaceae</taxon>
        <taxon>Blastopirellula</taxon>
    </lineage>
</organism>
<sequence length="162" mass="17514" precursor="true">MTRTTSLPSVCALALMAIAPSLSLAEEAKPTAEQKALFEKFSKTLTGSVLVGKFTIVGRDMPPKEERYEIKSVHKLDQGDLWLFNARVKYGDKDAVIPMPLEVKWAGKTPVITLDNVAIPGLGTFSSHVVIDGDKYAGTWTHGEVSGHLFGRIETKASAAAE</sequence>
<gene>
    <name evidence="2" type="ORF">Enr8_29120</name>
</gene>
<proteinExistence type="predicted"/>
<feature type="signal peptide" evidence="1">
    <location>
        <begin position="1"/>
        <end position="25"/>
    </location>
</feature>